<reference evidence="5" key="1">
    <citation type="submission" date="2021-05" db="EMBL/GenBank/DDBJ databases">
        <authorList>
            <person name="Alioto T."/>
            <person name="Alioto T."/>
            <person name="Gomez Garrido J."/>
        </authorList>
    </citation>
    <scope>NUCLEOTIDE SEQUENCE</scope>
</reference>
<dbReference type="GO" id="GO:0005829">
    <property type="term" value="C:cytosol"/>
    <property type="evidence" value="ECO:0007669"/>
    <property type="project" value="TreeGrafter"/>
</dbReference>
<keyword evidence="3" id="KW-0551">Lipid droplet</keyword>
<dbReference type="GO" id="GO:0010890">
    <property type="term" value="P:positive regulation of triglyceride storage"/>
    <property type="evidence" value="ECO:0007669"/>
    <property type="project" value="TreeGrafter"/>
</dbReference>
<dbReference type="GO" id="GO:0019915">
    <property type="term" value="P:lipid storage"/>
    <property type="evidence" value="ECO:0007669"/>
    <property type="project" value="TreeGrafter"/>
</dbReference>
<comment type="subcellular location">
    <subcellularLocation>
        <location evidence="1">Lipid droplet</location>
    </subcellularLocation>
</comment>
<dbReference type="PANTHER" id="PTHR14024">
    <property type="entry name" value="PERILIPIN"/>
    <property type="match status" value="1"/>
</dbReference>
<dbReference type="InterPro" id="IPR004279">
    <property type="entry name" value="Perilipin"/>
</dbReference>
<proteinExistence type="inferred from homology"/>
<accession>A0A8D8I8R6</accession>
<feature type="region of interest" description="Disordered" evidence="4">
    <location>
        <begin position="414"/>
        <end position="441"/>
    </location>
</feature>
<comment type="similarity">
    <text evidence="2">Belongs to the perilipin family.</text>
</comment>
<evidence type="ECO:0000313" key="5">
    <source>
        <dbReference type="EMBL" id="CAG6547736.1"/>
    </source>
</evidence>
<dbReference type="PANTHER" id="PTHR14024:SF49">
    <property type="entry name" value="LIPID STORAGE DROPLETS SURFACE-BINDING PROTEIN 1"/>
    <property type="match status" value="1"/>
</dbReference>
<organism evidence="5">
    <name type="scientific">Culex pipiens</name>
    <name type="common">House mosquito</name>
    <dbReference type="NCBI Taxonomy" id="7175"/>
    <lineage>
        <taxon>Eukaryota</taxon>
        <taxon>Metazoa</taxon>
        <taxon>Ecdysozoa</taxon>
        <taxon>Arthropoda</taxon>
        <taxon>Hexapoda</taxon>
        <taxon>Insecta</taxon>
        <taxon>Pterygota</taxon>
        <taxon>Neoptera</taxon>
        <taxon>Endopterygota</taxon>
        <taxon>Diptera</taxon>
        <taxon>Nematocera</taxon>
        <taxon>Culicoidea</taxon>
        <taxon>Culicidae</taxon>
        <taxon>Culicinae</taxon>
        <taxon>Culicini</taxon>
        <taxon>Culex</taxon>
        <taxon>Culex</taxon>
    </lineage>
</organism>
<evidence type="ECO:0000256" key="4">
    <source>
        <dbReference type="SAM" id="MobiDB-lite"/>
    </source>
</evidence>
<dbReference type="Pfam" id="PF03036">
    <property type="entry name" value="Perilipin"/>
    <property type="match status" value="1"/>
</dbReference>
<evidence type="ECO:0000256" key="3">
    <source>
        <dbReference type="ARBA" id="ARBA00022677"/>
    </source>
</evidence>
<evidence type="ECO:0000256" key="2">
    <source>
        <dbReference type="ARBA" id="ARBA00006311"/>
    </source>
</evidence>
<protein>
    <submittedName>
        <fullName evidence="5">Lipid storage droplets surface-binding protein 1</fullName>
    </submittedName>
</protein>
<dbReference type="EMBL" id="HBUE01237397">
    <property type="protein sequence ID" value="CAG6547736.1"/>
    <property type="molecule type" value="Transcribed_RNA"/>
</dbReference>
<dbReference type="GO" id="GO:0005811">
    <property type="term" value="C:lipid droplet"/>
    <property type="evidence" value="ECO:0007669"/>
    <property type="project" value="UniProtKB-SubCell"/>
</dbReference>
<dbReference type="AlphaFoldDB" id="A0A8D8I8R6"/>
<name>A0A8D8I8R6_CULPI</name>
<feature type="compositionally biased region" description="Polar residues" evidence="4">
    <location>
        <begin position="426"/>
        <end position="441"/>
    </location>
</feature>
<dbReference type="EMBL" id="HBUE01344327">
    <property type="protein sequence ID" value="CAG6599939.1"/>
    <property type="molecule type" value="Transcribed_RNA"/>
</dbReference>
<sequence>MIIFRTTAYFLSVKFILTVHQQLKRQNSGLPRMESISRFGSIPVVETGLKTAGTVYQKVKTSNGLFNWGFETAETVTYALVDSLRPAAKLIEGPLHQLDSFMCKSLDFVEQKVPSMYLPPEMMYWNTKEYMSDHLVKPVLSRANSMKNLSHAVLDSRVSNYAADRLDGALNVCDKYVERFLPAEDQPDAASVPQPEPDEAGVMHVFQTIHRGQRISRKLRRRLTFRTRQELSALKKQSTEAVHVVFYAAELIATNPRLAMQKTVELWQYLSADEPENQARPNTFEQLAVLLARESVRKVVHMINFTASTVTKIPQTVRAQTRELVHHLLFATDRLIKAIHLEKAKNVTVSEATGLMHKLQNTYDELQNQTNLALHGQLSLAKIETHHDFVHWMLLKLERLAVFLSGRLEAEKITTSSDNPRRRIQNRTNNNPLNNSINGVY</sequence>
<evidence type="ECO:0000256" key="1">
    <source>
        <dbReference type="ARBA" id="ARBA00004502"/>
    </source>
</evidence>